<gene>
    <name evidence="2" type="ORF">ON753_04535</name>
</gene>
<keyword evidence="1" id="KW-1133">Transmembrane helix</keyword>
<keyword evidence="1" id="KW-0812">Transmembrane</keyword>
<reference evidence="2 3" key="1">
    <citation type="journal article" date="2016" name="Int. J. Syst. Evol. Microbiol.">
        <title>Labrenzia salina sp. nov., isolated from the rhizosphere of the halophyte Arthrocnemum macrostachyum.</title>
        <authorList>
            <person name="Camacho M."/>
            <person name="Redondo-Gomez S."/>
            <person name="Rodriguez-Llorente I."/>
            <person name="Rohde M."/>
            <person name="Sproer C."/>
            <person name="Schumann P."/>
            <person name="Klenk H.P."/>
            <person name="Montero-Calasanz M.D.C."/>
        </authorList>
    </citation>
    <scope>NUCLEOTIDE SEQUENCE [LARGE SCALE GENOMIC DNA]</scope>
    <source>
        <strain evidence="2 3">DSM 29163</strain>
    </source>
</reference>
<feature type="transmembrane region" description="Helical" evidence="1">
    <location>
        <begin position="41"/>
        <end position="64"/>
    </location>
</feature>
<dbReference type="RefSeq" id="WP_265961383.1">
    <property type="nucleotide sequence ID" value="NZ_JAPEVI010000003.1"/>
</dbReference>
<evidence type="ECO:0000313" key="3">
    <source>
        <dbReference type="Proteomes" id="UP001300261"/>
    </source>
</evidence>
<keyword evidence="1" id="KW-0472">Membrane</keyword>
<dbReference type="Proteomes" id="UP001300261">
    <property type="component" value="Unassembled WGS sequence"/>
</dbReference>
<comment type="caution">
    <text evidence="2">The sequence shown here is derived from an EMBL/GenBank/DDBJ whole genome shotgun (WGS) entry which is preliminary data.</text>
</comment>
<organism evidence="2 3">
    <name type="scientific">Roseibium salinum</name>
    <dbReference type="NCBI Taxonomy" id="1604349"/>
    <lineage>
        <taxon>Bacteria</taxon>
        <taxon>Pseudomonadati</taxon>
        <taxon>Pseudomonadota</taxon>
        <taxon>Alphaproteobacteria</taxon>
        <taxon>Hyphomicrobiales</taxon>
        <taxon>Stappiaceae</taxon>
        <taxon>Roseibium</taxon>
    </lineage>
</organism>
<proteinExistence type="predicted"/>
<accession>A0ABT3QXW3</accession>
<evidence type="ECO:0000256" key="1">
    <source>
        <dbReference type="SAM" id="Phobius"/>
    </source>
</evidence>
<name>A0ABT3QXW3_9HYPH</name>
<sequence>MRVVWAILGAVAGLVIGYIGSVVVIYPIVVAIDGPDRDGGLAMGVAFTIAPALAVIIAVICFIVSLRLTRRKKPAAGPGGNSGI</sequence>
<feature type="transmembrane region" description="Helical" evidence="1">
    <location>
        <begin position="7"/>
        <end position="29"/>
    </location>
</feature>
<evidence type="ECO:0008006" key="4">
    <source>
        <dbReference type="Google" id="ProtNLM"/>
    </source>
</evidence>
<keyword evidence="3" id="KW-1185">Reference proteome</keyword>
<dbReference type="EMBL" id="JAPEVI010000003">
    <property type="protein sequence ID" value="MCX2721676.1"/>
    <property type="molecule type" value="Genomic_DNA"/>
</dbReference>
<evidence type="ECO:0000313" key="2">
    <source>
        <dbReference type="EMBL" id="MCX2721676.1"/>
    </source>
</evidence>
<protein>
    <recommendedName>
        <fullName evidence="4">Major facilitator superfamily (MFS) profile domain-containing protein</fullName>
    </recommendedName>
</protein>